<evidence type="ECO:0000256" key="1">
    <source>
        <dbReference type="SAM" id="MobiDB-lite"/>
    </source>
</evidence>
<comment type="caution">
    <text evidence="2">The sequence shown here is derived from an EMBL/GenBank/DDBJ whole genome shotgun (WGS) entry which is preliminary data.</text>
</comment>
<name>A0A9D4Z6P5_ADICA</name>
<evidence type="ECO:0000313" key="3">
    <source>
        <dbReference type="Proteomes" id="UP000886520"/>
    </source>
</evidence>
<keyword evidence="3" id="KW-1185">Reference proteome</keyword>
<reference evidence="2" key="1">
    <citation type="submission" date="2021-01" db="EMBL/GenBank/DDBJ databases">
        <title>Adiantum capillus-veneris genome.</title>
        <authorList>
            <person name="Fang Y."/>
            <person name="Liao Q."/>
        </authorList>
    </citation>
    <scope>NUCLEOTIDE SEQUENCE</scope>
    <source>
        <strain evidence="2">H3</strain>
        <tissue evidence="2">Leaf</tissue>
    </source>
</reference>
<dbReference type="Proteomes" id="UP000886520">
    <property type="component" value="Chromosome 20"/>
</dbReference>
<dbReference type="AlphaFoldDB" id="A0A9D4Z6P5"/>
<evidence type="ECO:0000313" key="2">
    <source>
        <dbReference type="EMBL" id="KAI5064373.1"/>
    </source>
</evidence>
<feature type="region of interest" description="Disordered" evidence="1">
    <location>
        <begin position="54"/>
        <end position="85"/>
    </location>
</feature>
<sequence>MDTTPAETVQTTFKVEAKGQTAVSIPVIQVDDIEDQENMEELLLKSVEVMSEDPGIDATSLEAAQNMEEQLGDPVETRDSGLQEQ</sequence>
<proteinExistence type="predicted"/>
<gene>
    <name evidence="2" type="ORF">GOP47_0021043</name>
</gene>
<dbReference type="EMBL" id="JABFUD020000020">
    <property type="protein sequence ID" value="KAI5064373.1"/>
    <property type="molecule type" value="Genomic_DNA"/>
</dbReference>
<accession>A0A9D4Z6P5</accession>
<organism evidence="2 3">
    <name type="scientific">Adiantum capillus-veneris</name>
    <name type="common">Maidenhair fern</name>
    <dbReference type="NCBI Taxonomy" id="13818"/>
    <lineage>
        <taxon>Eukaryota</taxon>
        <taxon>Viridiplantae</taxon>
        <taxon>Streptophyta</taxon>
        <taxon>Embryophyta</taxon>
        <taxon>Tracheophyta</taxon>
        <taxon>Polypodiopsida</taxon>
        <taxon>Polypodiidae</taxon>
        <taxon>Polypodiales</taxon>
        <taxon>Pteridineae</taxon>
        <taxon>Pteridaceae</taxon>
        <taxon>Vittarioideae</taxon>
        <taxon>Adiantum</taxon>
    </lineage>
</organism>
<protein>
    <submittedName>
        <fullName evidence="2">Uncharacterized protein</fullName>
    </submittedName>
</protein>
<feature type="compositionally biased region" description="Basic and acidic residues" evidence="1">
    <location>
        <begin position="75"/>
        <end position="85"/>
    </location>
</feature>